<dbReference type="EMBL" id="QEWE01000007">
    <property type="protein sequence ID" value="REJ31118.1"/>
    <property type="molecule type" value="Genomic_DNA"/>
</dbReference>
<name>A0A3E0K838_9BACI</name>
<evidence type="ECO:0000256" key="2">
    <source>
        <dbReference type="ARBA" id="ARBA00022692"/>
    </source>
</evidence>
<dbReference type="InterPro" id="IPR051784">
    <property type="entry name" value="Nod_factor_ABC_transporter"/>
</dbReference>
<sequence length="264" mass="29170">MKSSMMHEINAVVAIAARDITRSLKSVQSLVISLVFPLIFVGLMGETLNQNMGQGLGYNFLQFMLVGMVVNTLSQFTIAGISNLVEDRQNDFTQEIFVAPISRYSIILGKIFGSSFASMFQLVGLVVVALILDIPLGGWDFVRLLLLSPLICLSAGSLGITMAGLAQDQRTAQILMPLVMFPQMFLSGAMIPVNNSTGILDFFSHIIPMTYVVDLAKAVFYWGEPVYDKIVMHSPMLDVWVTAGYFLFFSVLGTILFTRSERNR</sequence>
<reference evidence="7 8" key="1">
    <citation type="submission" date="2018-03" db="EMBL/GenBank/DDBJ databases">
        <authorList>
            <person name="Keele B.F."/>
        </authorList>
    </citation>
    <scope>NUCLEOTIDE SEQUENCE [LARGE SCALE GENOMIC DNA]</scope>
    <source>
        <strain evidence="7">ZCTH4_d</strain>
    </source>
</reference>
<feature type="domain" description="ABC transmembrane type-2" evidence="6">
    <location>
        <begin position="28"/>
        <end position="260"/>
    </location>
</feature>
<protein>
    <recommendedName>
        <fullName evidence="5">Transport permease protein</fullName>
    </recommendedName>
</protein>
<feature type="transmembrane region" description="Helical" evidence="5">
    <location>
        <begin position="60"/>
        <end position="85"/>
    </location>
</feature>
<keyword evidence="5" id="KW-1003">Cell membrane</keyword>
<dbReference type="PANTHER" id="PTHR43229:SF3">
    <property type="entry name" value="ABC-TYPE MULTIDRUG TRANSPORT SYSTEM, PERMEASE COMPONENT"/>
    <property type="match status" value="1"/>
</dbReference>
<dbReference type="Proteomes" id="UP000257014">
    <property type="component" value="Unassembled WGS sequence"/>
</dbReference>
<feature type="transmembrane region" description="Helical" evidence="5">
    <location>
        <begin position="239"/>
        <end position="258"/>
    </location>
</feature>
<gene>
    <name evidence="7" type="ORF">C6P37_01930</name>
</gene>
<evidence type="ECO:0000256" key="3">
    <source>
        <dbReference type="ARBA" id="ARBA00022989"/>
    </source>
</evidence>
<comment type="similarity">
    <text evidence="5">Belongs to the ABC-2 integral membrane protein family.</text>
</comment>
<dbReference type="Pfam" id="PF01061">
    <property type="entry name" value="ABC2_membrane"/>
    <property type="match status" value="1"/>
</dbReference>
<feature type="transmembrane region" description="Helical" evidence="5">
    <location>
        <begin position="30"/>
        <end position="48"/>
    </location>
</feature>
<dbReference type="GO" id="GO:0140359">
    <property type="term" value="F:ABC-type transporter activity"/>
    <property type="evidence" value="ECO:0007669"/>
    <property type="project" value="InterPro"/>
</dbReference>
<keyword evidence="4 5" id="KW-0472">Membrane</keyword>
<dbReference type="InterPro" id="IPR013525">
    <property type="entry name" value="ABC2_TM"/>
</dbReference>
<dbReference type="GO" id="GO:0043190">
    <property type="term" value="C:ATP-binding cassette (ABC) transporter complex"/>
    <property type="evidence" value="ECO:0007669"/>
    <property type="project" value="InterPro"/>
</dbReference>
<organism evidence="7 8">
    <name type="scientific">Caldibacillus debilis</name>
    <dbReference type="NCBI Taxonomy" id="301148"/>
    <lineage>
        <taxon>Bacteria</taxon>
        <taxon>Bacillati</taxon>
        <taxon>Bacillota</taxon>
        <taxon>Bacilli</taxon>
        <taxon>Bacillales</taxon>
        <taxon>Bacillaceae</taxon>
        <taxon>Caldibacillus</taxon>
    </lineage>
</organism>
<proteinExistence type="inferred from homology"/>
<dbReference type="InterPro" id="IPR047817">
    <property type="entry name" value="ABC2_TM_bact-type"/>
</dbReference>
<comment type="subcellular location">
    <subcellularLocation>
        <location evidence="5">Cell membrane</location>
        <topology evidence="5">Multi-pass membrane protein</topology>
    </subcellularLocation>
    <subcellularLocation>
        <location evidence="1">Membrane</location>
        <topology evidence="1">Multi-pass membrane protein</topology>
    </subcellularLocation>
</comment>
<dbReference type="PROSITE" id="PS51012">
    <property type="entry name" value="ABC_TM2"/>
    <property type="match status" value="1"/>
</dbReference>
<evidence type="ECO:0000256" key="4">
    <source>
        <dbReference type="ARBA" id="ARBA00023136"/>
    </source>
</evidence>
<dbReference type="PANTHER" id="PTHR43229">
    <property type="entry name" value="NODULATION PROTEIN J"/>
    <property type="match status" value="1"/>
</dbReference>
<comment type="caution">
    <text evidence="7">The sequence shown here is derived from an EMBL/GenBank/DDBJ whole genome shotgun (WGS) entry which is preliminary data.</text>
</comment>
<evidence type="ECO:0000259" key="6">
    <source>
        <dbReference type="PROSITE" id="PS51012"/>
    </source>
</evidence>
<keyword evidence="5" id="KW-0813">Transport</keyword>
<accession>A0A3E0K838</accession>
<dbReference type="AlphaFoldDB" id="A0A3E0K838"/>
<feature type="transmembrane region" description="Helical" evidence="5">
    <location>
        <begin position="106"/>
        <end position="132"/>
    </location>
</feature>
<feature type="transmembrane region" description="Helical" evidence="5">
    <location>
        <begin position="144"/>
        <end position="165"/>
    </location>
</feature>
<keyword evidence="3 5" id="KW-1133">Transmembrane helix</keyword>
<keyword evidence="2 5" id="KW-0812">Transmembrane</keyword>
<feature type="transmembrane region" description="Helical" evidence="5">
    <location>
        <begin position="174"/>
        <end position="193"/>
    </location>
</feature>
<dbReference type="RefSeq" id="WP_276642387.1">
    <property type="nucleotide sequence ID" value="NZ_JBAIZG010000027.1"/>
</dbReference>
<evidence type="ECO:0000256" key="5">
    <source>
        <dbReference type="RuleBase" id="RU361157"/>
    </source>
</evidence>
<evidence type="ECO:0000256" key="1">
    <source>
        <dbReference type="ARBA" id="ARBA00004141"/>
    </source>
</evidence>
<dbReference type="InterPro" id="IPR000412">
    <property type="entry name" value="ABC_2_transport"/>
</dbReference>
<dbReference type="PIRSF" id="PIRSF006648">
    <property type="entry name" value="DrrB"/>
    <property type="match status" value="1"/>
</dbReference>
<evidence type="ECO:0000313" key="7">
    <source>
        <dbReference type="EMBL" id="REJ31118.1"/>
    </source>
</evidence>
<dbReference type="PRINTS" id="PR00164">
    <property type="entry name" value="ABC2TRNSPORT"/>
</dbReference>
<evidence type="ECO:0000313" key="8">
    <source>
        <dbReference type="Proteomes" id="UP000257014"/>
    </source>
</evidence>